<keyword evidence="4" id="KW-1185">Reference proteome</keyword>
<gene>
    <name evidence="3" type="ORF">RIL96_00795</name>
</gene>
<evidence type="ECO:0000256" key="1">
    <source>
        <dbReference type="SAM" id="MobiDB-lite"/>
    </source>
</evidence>
<feature type="region of interest" description="Disordered" evidence="1">
    <location>
        <begin position="224"/>
        <end position="243"/>
    </location>
</feature>
<feature type="compositionally biased region" description="Polar residues" evidence="1">
    <location>
        <begin position="1"/>
        <end position="11"/>
    </location>
</feature>
<feature type="transmembrane region" description="Helical" evidence="2">
    <location>
        <begin position="129"/>
        <end position="151"/>
    </location>
</feature>
<dbReference type="Proteomes" id="UP001251870">
    <property type="component" value="Unassembled WGS sequence"/>
</dbReference>
<name>A0ABU2DNS8_9MICC</name>
<proteinExistence type="predicted"/>
<dbReference type="CDD" id="cd00118">
    <property type="entry name" value="LysM"/>
    <property type="match status" value="1"/>
</dbReference>
<evidence type="ECO:0000313" key="4">
    <source>
        <dbReference type="Proteomes" id="UP001251870"/>
    </source>
</evidence>
<accession>A0ABU2DNS8</accession>
<evidence type="ECO:0000256" key="2">
    <source>
        <dbReference type="SAM" id="Phobius"/>
    </source>
</evidence>
<feature type="region of interest" description="Disordered" evidence="1">
    <location>
        <begin position="1"/>
        <end position="23"/>
    </location>
</feature>
<reference evidence="3 4" key="1">
    <citation type="submission" date="2023-09" db="EMBL/GenBank/DDBJ databases">
        <title>Description of three actinobacteria isolated from air of manufacturing shop in a pharmaceutical factory.</title>
        <authorList>
            <person name="Zhang D.-F."/>
        </authorList>
    </citation>
    <scope>NUCLEOTIDE SEQUENCE [LARGE SCALE GENOMIC DNA]</scope>
    <source>
        <strain evidence="3 4">LY-0111</strain>
    </source>
</reference>
<feature type="region of interest" description="Disordered" evidence="1">
    <location>
        <begin position="151"/>
        <end position="209"/>
    </location>
</feature>
<keyword evidence="2" id="KW-0812">Transmembrane</keyword>
<dbReference type="InterPro" id="IPR018392">
    <property type="entry name" value="LysM"/>
</dbReference>
<dbReference type="InterPro" id="IPR036779">
    <property type="entry name" value="LysM_dom_sf"/>
</dbReference>
<feature type="compositionally biased region" description="Low complexity" evidence="1">
    <location>
        <begin position="151"/>
        <end position="162"/>
    </location>
</feature>
<keyword evidence="2" id="KW-0472">Membrane</keyword>
<sequence length="305" mass="31235">MTTRRSPSRVTSHPRPPRHTGPGQDAVLSLVTVLCGPVLILSGLHLLDISPAQWGDVPTAAYDLALTSSGGSRAAESLLGVLAAISGAALSVLAALAGTASVLVAVWDRCGASAPRLLERLAPQFMRRSLALVLGTQLSLLGLGAPAAFAAPAQDGSAAPPAVSETFDQPDAPDAPDAPAASPAPDSSTGTGSSSSADSGTSSQTLDDQETPVAPLFIPQAPEPAEDRHHQAPTRADADAGETVTVRPGDTLWEIAAAELGPGATDWEIAEAWPRWHEANYDLIGEDPAQLQPGTVLERPAAIHH</sequence>
<comment type="caution">
    <text evidence="3">The sequence shown here is derived from an EMBL/GenBank/DDBJ whole genome shotgun (WGS) entry which is preliminary data.</text>
</comment>
<evidence type="ECO:0000313" key="3">
    <source>
        <dbReference type="EMBL" id="MDR8018104.1"/>
    </source>
</evidence>
<dbReference type="Gene3D" id="3.10.350.10">
    <property type="entry name" value="LysM domain"/>
    <property type="match status" value="1"/>
</dbReference>
<feature type="transmembrane region" description="Helical" evidence="2">
    <location>
        <begin position="26"/>
        <end position="47"/>
    </location>
</feature>
<feature type="transmembrane region" description="Helical" evidence="2">
    <location>
        <begin position="78"/>
        <end position="108"/>
    </location>
</feature>
<dbReference type="RefSeq" id="WP_310547094.1">
    <property type="nucleotide sequence ID" value="NZ_JAVKGR010000001.1"/>
</dbReference>
<protein>
    <submittedName>
        <fullName evidence="3">LysM domain-containing protein</fullName>
    </submittedName>
</protein>
<keyword evidence="2" id="KW-1133">Transmembrane helix</keyword>
<dbReference type="EMBL" id="JAVKGR010000001">
    <property type="protein sequence ID" value="MDR8018104.1"/>
    <property type="molecule type" value="Genomic_DNA"/>
</dbReference>
<organism evidence="3 4">
    <name type="scientific">Nesterenkonia aerolata</name>
    <dbReference type="NCBI Taxonomy" id="3074079"/>
    <lineage>
        <taxon>Bacteria</taxon>
        <taxon>Bacillati</taxon>
        <taxon>Actinomycetota</taxon>
        <taxon>Actinomycetes</taxon>
        <taxon>Micrococcales</taxon>
        <taxon>Micrococcaceae</taxon>
        <taxon>Nesterenkonia</taxon>
    </lineage>
</organism>
<feature type="compositionally biased region" description="Low complexity" evidence="1">
    <location>
        <begin position="170"/>
        <end position="203"/>
    </location>
</feature>